<name>A0ABU2CIR3_9MICO</name>
<evidence type="ECO:0000256" key="1">
    <source>
        <dbReference type="SAM" id="Phobius"/>
    </source>
</evidence>
<accession>A0ABU2CIR3</accession>
<keyword evidence="1" id="KW-0812">Transmembrane</keyword>
<proteinExistence type="predicted"/>
<evidence type="ECO:0000313" key="3">
    <source>
        <dbReference type="Proteomes" id="UP001183585"/>
    </source>
</evidence>
<keyword evidence="1" id="KW-1133">Transmembrane helix</keyword>
<dbReference type="RefSeq" id="WP_274997544.1">
    <property type="nucleotide sequence ID" value="NZ_JAJQQP010000016.1"/>
</dbReference>
<dbReference type="Proteomes" id="UP001183585">
    <property type="component" value="Unassembled WGS sequence"/>
</dbReference>
<evidence type="ECO:0000313" key="2">
    <source>
        <dbReference type="EMBL" id="MDR7381198.1"/>
    </source>
</evidence>
<feature type="transmembrane region" description="Helical" evidence="1">
    <location>
        <begin position="136"/>
        <end position="158"/>
    </location>
</feature>
<organism evidence="2 3">
    <name type="scientific">Promicromonospora iranensis</name>
    <dbReference type="NCBI Taxonomy" id="1105144"/>
    <lineage>
        <taxon>Bacteria</taxon>
        <taxon>Bacillati</taxon>
        <taxon>Actinomycetota</taxon>
        <taxon>Actinomycetes</taxon>
        <taxon>Micrococcales</taxon>
        <taxon>Promicromonosporaceae</taxon>
        <taxon>Promicromonospora</taxon>
    </lineage>
</organism>
<keyword evidence="3" id="KW-1185">Reference proteome</keyword>
<keyword evidence="1" id="KW-0472">Membrane</keyword>
<reference evidence="2 3" key="1">
    <citation type="submission" date="2023-07" db="EMBL/GenBank/DDBJ databases">
        <title>Sequencing the genomes of 1000 actinobacteria strains.</title>
        <authorList>
            <person name="Klenk H.-P."/>
        </authorList>
    </citation>
    <scope>NUCLEOTIDE SEQUENCE [LARGE SCALE GENOMIC DNA]</scope>
    <source>
        <strain evidence="2 3">DSM 45554</strain>
    </source>
</reference>
<comment type="caution">
    <text evidence="2">The sequence shown here is derived from an EMBL/GenBank/DDBJ whole genome shotgun (WGS) entry which is preliminary data.</text>
</comment>
<protein>
    <submittedName>
        <fullName evidence="2">Uncharacterized protein</fullName>
    </submittedName>
</protein>
<dbReference type="EMBL" id="JAVDYE010000001">
    <property type="protein sequence ID" value="MDR7381198.1"/>
    <property type="molecule type" value="Genomic_DNA"/>
</dbReference>
<sequence length="233" mass="25874">MVTDLDRARRRRRLKRALDSITFNLTITWTPRSPDELATPWTVTAYLDDFEALDEGTSAYEPDPIFWMNGWLFPVLPHGITMAYALDAVDADTEVFVPLTDSAGELAGEYQNGTGSHLVAVDKVRLERQWRGMGGLGIYLAGSAFLLLSDYAICIALHPKPFELLEGREERDLSQEEYARATKKLTRLWSTLSAEPAPGKNLVIGPSLIGLCNAVDGLHARLSGSKQPLERSR</sequence>
<gene>
    <name evidence="2" type="ORF">J2S48_000713</name>
</gene>